<dbReference type="InterPro" id="IPR022284">
    <property type="entry name" value="GPAT/DHAPAT"/>
</dbReference>
<gene>
    <name evidence="8" type="ORF">B0A50_00375</name>
</gene>
<comment type="similarity">
    <text evidence="2">Belongs to the GPAT/DAPAT family.</text>
</comment>
<proteinExistence type="inferred from homology"/>
<evidence type="ECO:0000313" key="8">
    <source>
        <dbReference type="EMBL" id="TKA33540.1"/>
    </source>
</evidence>
<dbReference type="Pfam" id="PF19277">
    <property type="entry name" value="GPAT_C"/>
    <property type="match status" value="1"/>
</dbReference>
<dbReference type="PANTHER" id="PTHR12563:SF17">
    <property type="entry name" value="DIHYDROXYACETONE PHOSPHATE ACYLTRANSFERASE"/>
    <property type="match status" value="1"/>
</dbReference>
<sequence>MARTQTASPSTRTNGPPQDLAIIGNTLQVHPSSIANRPSQEQSLLEPYARFRQEPINALQELGLHVLGEGWRSYEDVVGQEIFWPGFSENMKSMVMAQDRLQKKMAELAAKRVEVEIHEGLLGPKGLEGEAQEHRTRRVERRREIEAQLREVAEGWTDQMICKMESKYFIRSAYYLVTQLLTRAYHQGIHVSSDEVLQLRAVAAEAAKNKQSIIFLPCHRSHVDYVSLQLICYRLGLALPTVIAGDNLNFPVVGSFLQHAGAMWIRRSFGDDQLYTTLVQSYMDTLLQNGYNIECFVEGGRSRTGKLLQPKFGILGFLLESVLSGSVEDAIVCPVSTQYDKVIEVDSYVSELLGQPKPKEDLAGFLSASSVLSLKLGRVDVRFHEPWSLRGFIDEHSTRLTKTAPSTKGMFDAALKRRILTTLGYKVLSDINKVSVVMPTALVGTVLLTLRGRGVGKSELVRRVEWLSDRVRAQDGRVAHFAAQTTESVVDKALDVLGPKLVGTVEGLPEETYFAQDRFQLSFYRNMTIHLFVSQALVCAAMYTKVKLGGGEESQRMSYRELYDYVFFLSQLFRAEFIFPTTSLEENLQITLKGLEQDHVLKAFRNNVVSNEIEYIELHPTERASGRESFDFYCFLIWPFVEASWLGNMSLFMLTPPHNPSNSPNSPNNTNNNNSPDTALETWLDLSPFHDAAQLLGKTLYHQGDLSYFEAVNKEALKNAFNRSVEESIIHVTRPSHSPSSPSSSSKPSPPKVRLEPEWQPSRDAEGRLKPEGKLWELCERISQSRREGKNRRDGATVRTRVLNLVELVGEGLFENAAASSASASASAEAEVEGGMVKKSRRRRGFQTRAQL</sequence>
<dbReference type="GO" id="GO:0031966">
    <property type="term" value="C:mitochondrial membrane"/>
    <property type="evidence" value="ECO:0007669"/>
    <property type="project" value="TreeGrafter"/>
</dbReference>
<evidence type="ECO:0000256" key="3">
    <source>
        <dbReference type="ARBA" id="ARBA00022679"/>
    </source>
</evidence>
<dbReference type="GO" id="GO:0006631">
    <property type="term" value="P:fatty acid metabolic process"/>
    <property type="evidence" value="ECO:0007669"/>
    <property type="project" value="TreeGrafter"/>
</dbReference>
<evidence type="ECO:0000313" key="9">
    <source>
        <dbReference type="Proteomes" id="UP000308549"/>
    </source>
</evidence>
<dbReference type="PANTHER" id="PTHR12563">
    <property type="entry name" value="GLYCEROL-3-PHOSPHATE ACYLTRANSFERASE"/>
    <property type="match status" value="1"/>
</dbReference>
<feature type="domain" description="Phospholipid/glycerol acyltransferase" evidence="7">
    <location>
        <begin position="213"/>
        <end position="340"/>
    </location>
</feature>
<dbReference type="GO" id="GO:0008654">
    <property type="term" value="P:phospholipid biosynthetic process"/>
    <property type="evidence" value="ECO:0007669"/>
    <property type="project" value="TreeGrafter"/>
</dbReference>
<protein>
    <recommendedName>
        <fullName evidence="7">Phospholipid/glycerol acyltransferase domain-containing protein</fullName>
    </recommendedName>
</protein>
<keyword evidence="9" id="KW-1185">Reference proteome</keyword>
<feature type="compositionally biased region" description="Low complexity" evidence="6">
    <location>
        <begin position="820"/>
        <end position="829"/>
    </location>
</feature>
<feature type="region of interest" description="Disordered" evidence="6">
    <location>
        <begin position="820"/>
        <end position="852"/>
    </location>
</feature>
<dbReference type="EMBL" id="NAJL01000002">
    <property type="protein sequence ID" value="TKA33540.1"/>
    <property type="molecule type" value="Genomic_DNA"/>
</dbReference>
<dbReference type="GO" id="GO:0004366">
    <property type="term" value="F:glycerol-3-phosphate O-acyltransferase activity"/>
    <property type="evidence" value="ECO:0007669"/>
    <property type="project" value="TreeGrafter"/>
</dbReference>
<reference evidence="8 9" key="1">
    <citation type="submission" date="2017-03" db="EMBL/GenBank/DDBJ databases">
        <title>Genomes of endolithic fungi from Antarctica.</title>
        <authorList>
            <person name="Coleine C."/>
            <person name="Masonjones S."/>
            <person name="Stajich J.E."/>
        </authorList>
    </citation>
    <scope>NUCLEOTIDE SEQUENCE [LARGE SCALE GENOMIC DNA]</scope>
    <source>
        <strain evidence="8 9">CCFEE 6315</strain>
    </source>
</reference>
<dbReference type="Proteomes" id="UP000308549">
    <property type="component" value="Unassembled WGS sequence"/>
</dbReference>
<keyword evidence="4" id="KW-0472">Membrane</keyword>
<dbReference type="SMART" id="SM00563">
    <property type="entry name" value="PlsC"/>
    <property type="match status" value="1"/>
</dbReference>
<feature type="compositionally biased region" description="Low complexity" evidence="6">
    <location>
        <begin position="735"/>
        <end position="747"/>
    </location>
</feature>
<feature type="region of interest" description="Disordered" evidence="6">
    <location>
        <begin position="732"/>
        <end position="767"/>
    </location>
</feature>
<dbReference type="GO" id="GO:0012505">
    <property type="term" value="C:endomembrane system"/>
    <property type="evidence" value="ECO:0007669"/>
    <property type="project" value="UniProtKB-SubCell"/>
</dbReference>
<feature type="compositionally biased region" description="Low complexity" evidence="6">
    <location>
        <begin position="660"/>
        <end position="676"/>
    </location>
</feature>
<dbReference type="InterPro" id="IPR041728">
    <property type="entry name" value="GPAT/DHAPAT_LPLAT"/>
</dbReference>
<keyword evidence="5" id="KW-0012">Acyltransferase</keyword>
<organism evidence="8 9">
    <name type="scientific">Salinomyces thailandicus</name>
    <dbReference type="NCBI Taxonomy" id="706561"/>
    <lineage>
        <taxon>Eukaryota</taxon>
        <taxon>Fungi</taxon>
        <taxon>Dikarya</taxon>
        <taxon>Ascomycota</taxon>
        <taxon>Pezizomycotina</taxon>
        <taxon>Dothideomycetes</taxon>
        <taxon>Dothideomycetidae</taxon>
        <taxon>Mycosphaerellales</taxon>
        <taxon>Teratosphaeriaceae</taxon>
        <taxon>Salinomyces</taxon>
    </lineage>
</organism>
<evidence type="ECO:0000256" key="4">
    <source>
        <dbReference type="ARBA" id="ARBA00023136"/>
    </source>
</evidence>
<dbReference type="AlphaFoldDB" id="A0A4U0UDG3"/>
<evidence type="ECO:0000256" key="6">
    <source>
        <dbReference type="SAM" id="MobiDB-lite"/>
    </source>
</evidence>
<accession>A0A4U0UDG3</accession>
<dbReference type="GO" id="GO:0006072">
    <property type="term" value="P:glycerol-3-phosphate metabolic process"/>
    <property type="evidence" value="ECO:0007669"/>
    <property type="project" value="TreeGrafter"/>
</dbReference>
<dbReference type="OrthoDB" id="10255570at2759"/>
<comment type="caution">
    <text evidence="8">The sequence shown here is derived from an EMBL/GenBank/DDBJ whole genome shotgun (WGS) entry which is preliminary data.</text>
</comment>
<name>A0A4U0UDG3_9PEZI</name>
<keyword evidence="3" id="KW-0808">Transferase</keyword>
<dbReference type="InterPro" id="IPR002123">
    <property type="entry name" value="Plipid/glycerol_acylTrfase"/>
</dbReference>
<comment type="subcellular location">
    <subcellularLocation>
        <location evidence="1">Endomembrane system</location>
        <topology evidence="1">Peripheral membrane protein</topology>
    </subcellularLocation>
</comment>
<feature type="region of interest" description="Disordered" evidence="6">
    <location>
        <begin position="659"/>
        <end position="679"/>
    </location>
</feature>
<evidence type="ECO:0000256" key="1">
    <source>
        <dbReference type="ARBA" id="ARBA00004184"/>
    </source>
</evidence>
<dbReference type="SUPFAM" id="SSF69593">
    <property type="entry name" value="Glycerol-3-phosphate (1)-acyltransferase"/>
    <property type="match status" value="1"/>
</dbReference>
<evidence type="ECO:0000256" key="5">
    <source>
        <dbReference type="ARBA" id="ARBA00023315"/>
    </source>
</evidence>
<dbReference type="GO" id="GO:0019432">
    <property type="term" value="P:triglyceride biosynthetic process"/>
    <property type="evidence" value="ECO:0007669"/>
    <property type="project" value="TreeGrafter"/>
</dbReference>
<evidence type="ECO:0000259" key="7">
    <source>
        <dbReference type="SMART" id="SM00563"/>
    </source>
</evidence>
<dbReference type="CDD" id="cd07993">
    <property type="entry name" value="LPLAT_DHAPAT-like"/>
    <property type="match status" value="1"/>
</dbReference>
<dbReference type="Pfam" id="PF01553">
    <property type="entry name" value="Acyltransferase"/>
    <property type="match status" value="1"/>
</dbReference>
<evidence type="ECO:0000256" key="2">
    <source>
        <dbReference type="ARBA" id="ARBA00007937"/>
    </source>
</evidence>
<feature type="compositionally biased region" description="Basic and acidic residues" evidence="6">
    <location>
        <begin position="753"/>
        <end position="767"/>
    </location>
</feature>
<dbReference type="InterPro" id="IPR045520">
    <property type="entry name" value="GPAT/DHAPAT_C"/>
</dbReference>